<gene>
    <name evidence="1" type="ORF">ASPGLDRAFT_1186956</name>
</gene>
<evidence type="ECO:0008006" key="3">
    <source>
        <dbReference type="Google" id="ProtNLM"/>
    </source>
</evidence>
<dbReference type="VEuPathDB" id="FungiDB:ASPGLDRAFT_1186956"/>
<name>A0A1L9V4G5_ASPGL</name>
<dbReference type="AlphaFoldDB" id="A0A1L9V4G5"/>
<accession>A0A1L9V4G5</accession>
<evidence type="ECO:0000313" key="2">
    <source>
        <dbReference type="Proteomes" id="UP000184300"/>
    </source>
</evidence>
<sequence length="441" mass="48948">MEEKAIHSVGPTGPDMAVYQTNLCGFLRVKYEHSKCLGDLRRGIEVGMKALQTLSPISVTYLRCVSHLGYSLVERNQANDIEEAIKLWNGVLATASFPPVYRVNLAVEAIPMLKKHGKYDAALKIARSGIHLLAKASPRSIQGSDQQHISRKYAGFLSDAAALALECHDSNTAVADAVSLLEEGRGILAGHEYQARQDLTRLKAAHPNEAAQFEGLIFQLNNIPSSSESYEAIEAKLREADRMLNALIERIRCFDGFKMFLRSPSTEQLYAISRKSGQAIVMINISFRCGALIIHNGVLKSVRLPSVYESVLREWVWKWDTSGAHGCYQVLEHLWKTITFPILENFGFQRILGEEASAWPRICWIPTGTLVGLPLHAAGLHRKEDGQTVTDWAVSSYSVSVKGLIHLYENAQNARHETNAKPAALLVAMPKTPNLRRLPNT</sequence>
<dbReference type="GeneID" id="34456239"/>
<evidence type="ECO:0000313" key="1">
    <source>
        <dbReference type="EMBL" id="OJJ78796.1"/>
    </source>
</evidence>
<dbReference type="Proteomes" id="UP000184300">
    <property type="component" value="Unassembled WGS sequence"/>
</dbReference>
<protein>
    <recommendedName>
        <fullName evidence="3">CHAT domain-containing protein</fullName>
    </recommendedName>
</protein>
<dbReference type="STRING" id="1160497.A0A1L9V4G5"/>
<keyword evidence="2" id="KW-1185">Reference proteome</keyword>
<proteinExistence type="predicted"/>
<dbReference type="OrthoDB" id="4444384at2759"/>
<organism evidence="1 2">
    <name type="scientific">Aspergillus glaucus CBS 516.65</name>
    <dbReference type="NCBI Taxonomy" id="1160497"/>
    <lineage>
        <taxon>Eukaryota</taxon>
        <taxon>Fungi</taxon>
        <taxon>Dikarya</taxon>
        <taxon>Ascomycota</taxon>
        <taxon>Pezizomycotina</taxon>
        <taxon>Eurotiomycetes</taxon>
        <taxon>Eurotiomycetidae</taxon>
        <taxon>Eurotiales</taxon>
        <taxon>Aspergillaceae</taxon>
        <taxon>Aspergillus</taxon>
        <taxon>Aspergillus subgen. Aspergillus</taxon>
    </lineage>
</organism>
<dbReference type="EMBL" id="KV878927">
    <property type="protein sequence ID" value="OJJ78796.1"/>
    <property type="molecule type" value="Genomic_DNA"/>
</dbReference>
<reference evidence="2" key="1">
    <citation type="journal article" date="2017" name="Genome Biol.">
        <title>Comparative genomics reveals high biological diversity and specific adaptations in the industrially and medically important fungal genus Aspergillus.</title>
        <authorList>
            <person name="de Vries R.P."/>
            <person name="Riley R."/>
            <person name="Wiebenga A."/>
            <person name="Aguilar-Osorio G."/>
            <person name="Amillis S."/>
            <person name="Uchima C.A."/>
            <person name="Anderluh G."/>
            <person name="Asadollahi M."/>
            <person name="Askin M."/>
            <person name="Barry K."/>
            <person name="Battaglia E."/>
            <person name="Bayram O."/>
            <person name="Benocci T."/>
            <person name="Braus-Stromeyer S.A."/>
            <person name="Caldana C."/>
            <person name="Canovas D."/>
            <person name="Cerqueira G.C."/>
            <person name="Chen F."/>
            <person name="Chen W."/>
            <person name="Choi C."/>
            <person name="Clum A."/>
            <person name="Dos Santos R.A."/>
            <person name="Damasio A.R."/>
            <person name="Diallinas G."/>
            <person name="Emri T."/>
            <person name="Fekete E."/>
            <person name="Flipphi M."/>
            <person name="Freyberg S."/>
            <person name="Gallo A."/>
            <person name="Gournas C."/>
            <person name="Habgood R."/>
            <person name="Hainaut M."/>
            <person name="Harispe M.L."/>
            <person name="Henrissat B."/>
            <person name="Hilden K.S."/>
            <person name="Hope R."/>
            <person name="Hossain A."/>
            <person name="Karabika E."/>
            <person name="Karaffa L."/>
            <person name="Karanyi Z."/>
            <person name="Krasevec N."/>
            <person name="Kuo A."/>
            <person name="Kusch H."/>
            <person name="LaButti K."/>
            <person name="Lagendijk E.L."/>
            <person name="Lapidus A."/>
            <person name="Levasseur A."/>
            <person name="Lindquist E."/>
            <person name="Lipzen A."/>
            <person name="Logrieco A.F."/>
            <person name="MacCabe A."/>
            <person name="Maekelae M.R."/>
            <person name="Malavazi I."/>
            <person name="Melin P."/>
            <person name="Meyer V."/>
            <person name="Mielnichuk N."/>
            <person name="Miskei M."/>
            <person name="Molnar A.P."/>
            <person name="Mule G."/>
            <person name="Ngan C.Y."/>
            <person name="Orejas M."/>
            <person name="Orosz E."/>
            <person name="Ouedraogo J.P."/>
            <person name="Overkamp K.M."/>
            <person name="Park H.-S."/>
            <person name="Perrone G."/>
            <person name="Piumi F."/>
            <person name="Punt P.J."/>
            <person name="Ram A.F."/>
            <person name="Ramon A."/>
            <person name="Rauscher S."/>
            <person name="Record E."/>
            <person name="Riano-Pachon D.M."/>
            <person name="Robert V."/>
            <person name="Roehrig J."/>
            <person name="Ruller R."/>
            <person name="Salamov A."/>
            <person name="Salih N.S."/>
            <person name="Samson R.A."/>
            <person name="Sandor E."/>
            <person name="Sanguinetti M."/>
            <person name="Schuetze T."/>
            <person name="Sepcic K."/>
            <person name="Shelest E."/>
            <person name="Sherlock G."/>
            <person name="Sophianopoulou V."/>
            <person name="Squina F.M."/>
            <person name="Sun H."/>
            <person name="Susca A."/>
            <person name="Todd R.B."/>
            <person name="Tsang A."/>
            <person name="Unkles S.E."/>
            <person name="van de Wiele N."/>
            <person name="van Rossen-Uffink D."/>
            <person name="Oliveira J.V."/>
            <person name="Vesth T.C."/>
            <person name="Visser J."/>
            <person name="Yu J.-H."/>
            <person name="Zhou M."/>
            <person name="Andersen M.R."/>
            <person name="Archer D.B."/>
            <person name="Baker S.E."/>
            <person name="Benoit I."/>
            <person name="Brakhage A.A."/>
            <person name="Braus G.H."/>
            <person name="Fischer R."/>
            <person name="Frisvad J.C."/>
            <person name="Goldman G.H."/>
            <person name="Houbraken J."/>
            <person name="Oakley B."/>
            <person name="Pocsi I."/>
            <person name="Scazzocchio C."/>
            <person name="Seiboth B."/>
            <person name="vanKuyk P.A."/>
            <person name="Wortman J."/>
            <person name="Dyer P.S."/>
            <person name="Grigoriev I.V."/>
        </authorList>
    </citation>
    <scope>NUCLEOTIDE SEQUENCE [LARGE SCALE GENOMIC DNA]</scope>
    <source>
        <strain evidence="2">CBS 516.65</strain>
    </source>
</reference>
<dbReference type="RefSeq" id="XP_022395494.1">
    <property type="nucleotide sequence ID" value="XM_022539978.1"/>
</dbReference>